<dbReference type="PATRIC" id="fig|1392.242.peg.1728"/>
<gene>
    <name evidence="1" type="ORF">ABW01_19220</name>
</gene>
<evidence type="ECO:0000313" key="1">
    <source>
        <dbReference type="EMBL" id="KLV16673.1"/>
    </source>
</evidence>
<sequence>MGEVGHQEILRGTGVPFHFIYQVESRVSSYVWWRSVPNRALCDVRPEIWSGFRSVEEKSL</sequence>
<dbReference type="AlphaFoldDB" id="A0A0J1HSD6"/>
<name>A0A0J1HSD6_BACAN</name>
<reference evidence="1 2" key="1">
    <citation type="submission" date="2015-05" db="EMBL/GenBank/DDBJ databases">
        <title>Whole genome sequence and identification of bacterial endophytes from Costus igneus.</title>
        <authorList>
            <person name="Lee Y.P."/>
            <person name="Gan H.M."/>
            <person name="Eng W."/>
            <person name="Wheatley M.S."/>
            <person name="Caraballo A."/>
            <person name="Polter S."/>
            <person name="Savka M.A."/>
            <person name="Hudson A.O."/>
        </authorList>
    </citation>
    <scope>NUCLEOTIDE SEQUENCE [LARGE SCALE GENOMIC DNA]</scope>
    <source>
        <strain evidence="1 2">RIT375</strain>
    </source>
</reference>
<protein>
    <submittedName>
        <fullName evidence="1">Uncharacterized protein</fullName>
    </submittedName>
</protein>
<dbReference type="EMBL" id="LDPG01000015">
    <property type="protein sequence ID" value="KLV16673.1"/>
    <property type="molecule type" value="Genomic_DNA"/>
</dbReference>
<accession>A0A0J1HSD6</accession>
<comment type="caution">
    <text evidence="1">The sequence shown here is derived from an EMBL/GenBank/DDBJ whole genome shotgun (WGS) entry which is preliminary data.</text>
</comment>
<proteinExistence type="predicted"/>
<evidence type="ECO:0000313" key="2">
    <source>
        <dbReference type="Proteomes" id="UP000035904"/>
    </source>
</evidence>
<organism evidence="1 2">
    <name type="scientific">Bacillus anthracis</name>
    <name type="common">anthrax bacterium</name>
    <dbReference type="NCBI Taxonomy" id="1392"/>
    <lineage>
        <taxon>Bacteria</taxon>
        <taxon>Bacillati</taxon>
        <taxon>Bacillota</taxon>
        <taxon>Bacilli</taxon>
        <taxon>Bacillales</taxon>
        <taxon>Bacillaceae</taxon>
        <taxon>Bacillus</taxon>
        <taxon>Bacillus cereus group</taxon>
    </lineage>
</organism>
<dbReference type="Proteomes" id="UP000035904">
    <property type="component" value="Unassembled WGS sequence"/>
</dbReference>